<name>A0ABV3NAG0_9ACTO</name>
<dbReference type="EMBL" id="JBAGNM010000003">
    <property type="protein sequence ID" value="MEW6954200.1"/>
    <property type="molecule type" value="Genomic_DNA"/>
</dbReference>
<sequence>MANPKTVQLFLIDGTARGPLKATISNWTGTTYLIPRTEIDALKDRPDLNQTGVYLLFGTDDDDVVKVYIGQARERKNRAGVLGRIAEHIGEEKRDYWTHAVAFVTSNNSFGPTEISYLENQFTNLARRADRFEVTNGNEPSPGTVTEEKKAELDEFIKYARLVIGALGYKVFDPVDDTKSAPHPAEDAEPILRLSRYGLQASGRQSTDGFVVLAGSQLRPIENFNPSSPKSALQNRERFASKISGNTLMSDVLLGSPSGAASFVYGASANGLTEWKTDDGVTLAQLERGHTQNSQLRKQ</sequence>
<proteinExistence type="predicted"/>
<gene>
    <name evidence="2" type="ORF">V3M73_04090</name>
</gene>
<comment type="caution">
    <text evidence="2">The sequence shown here is derived from an EMBL/GenBank/DDBJ whole genome shotgun (WGS) entry which is preliminary data.</text>
</comment>
<dbReference type="CDD" id="cd10447">
    <property type="entry name" value="GIY-YIG_unchar_2"/>
    <property type="match status" value="1"/>
</dbReference>
<dbReference type="InterPro" id="IPR025579">
    <property type="entry name" value="DUF4357"/>
</dbReference>
<dbReference type="Proteomes" id="UP001555100">
    <property type="component" value="Unassembled WGS sequence"/>
</dbReference>
<dbReference type="Pfam" id="PF14267">
    <property type="entry name" value="DUF4357"/>
    <property type="match status" value="1"/>
</dbReference>
<reference evidence="2 3" key="1">
    <citation type="submission" date="2024-01" db="EMBL/GenBank/DDBJ databases">
        <title>Genomic analysis and antimicrobial resistance profiles of Trueperella pyogenes isolated from domestic and wild animals.</title>
        <authorList>
            <person name="Magossi G."/>
            <person name="Gzyl K.E."/>
            <person name="Holman D.B."/>
            <person name="Amat S."/>
        </authorList>
    </citation>
    <scope>NUCLEOTIDE SEQUENCE [LARGE SCALE GENOMIC DNA]</scope>
    <source>
        <strain evidence="2 3">1494</strain>
    </source>
</reference>
<evidence type="ECO:0000259" key="1">
    <source>
        <dbReference type="Pfam" id="PF14267"/>
    </source>
</evidence>
<organism evidence="2 3">
    <name type="scientific">Trueperella pyogenes</name>
    <dbReference type="NCBI Taxonomy" id="1661"/>
    <lineage>
        <taxon>Bacteria</taxon>
        <taxon>Bacillati</taxon>
        <taxon>Actinomycetota</taxon>
        <taxon>Actinomycetes</taxon>
        <taxon>Actinomycetales</taxon>
        <taxon>Actinomycetaceae</taxon>
        <taxon>Trueperella</taxon>
    </lineage>
</organism>
<accession>A0ABV3NAG0</accession>
<feature type="domain" description="DUF4357" evidence="1">
    <location>
        <begin position="247"/>
        <end position="283"/>
    </location>
</feature>
<evidence type="ECO:0000313" key="2">
    <source>
        <dbReference type="EMBL" id="MEW6954200.1"/>
    </source>
</evidence>
<keyword evidence="3" id="KW-1185">Reference proteome</keyword>
<protein>
    <submittedName>
        <fullName evidence="2">GIY-YIG nuclease family protein</fullName>
    </submittedName>
</protein>
<dbReference type="RefSeq" id="WP_367197300.1">
    <property type="nucleotide sequence ID" value="NZ_JBAGLV010000001.1"/>
</dbReference>
<evidence type="ECO:0000313" key="3">
    <source>
        <dbReference type="Proteomes" id="UP001555100"/>
    </source>
</evidence>